<reference evidence="5" key="1">
    <citation type="submission" date="2018-05" db="EMBL/GenBank/DDBJ databases">
        <title>Leptospira yasudae sp. nov. and Leptospira stimsonii sp. nov., two pathogenic species of the genus Leptospira isolated from environmental sources.</title>
        <authorList>
            <person name="Casanovas-Massana A."/>
            <person name="Hamond C."/>
            <person name="Santos L.A."/>
            <person name="Hacker K.P."/>
            <person name="Balassiano I."/>
            <person name="Medeiros M.A."/>
            <person name="Reis M.G."/>
            <person name="Ko A.I."/>
            <person name="Wunder E.A."/>
        </authorList>
    </citation>
    <scope>NUCLEOTIDE SEQUENCE [LARGE SCALE GENOMIC DNA]</scope>
    <source>
        <strain evidence="5">B21</strain>
    </source>
</reference>
<feature type="domain" description="Glycosyltransferase subfamily 4-like N-terminal" evidence="3">
    <location>
        <begin position="15"/>
        <end position="198"/>
    </location>
</feature>
<dbReference type="CDD" id="cd03809">
    <property type="entry name" value="GT4_MtfB-like"/>
    <property type="match status" value="1"/>
</dbReference>
<dbReference type="InterPro" id="IPR001296">
    <property type="entry name" value="Glyco_trans_1"/>
</dbReference>
<keyword evidence="1 4" id="KW-0808">Transferase</keyword>
<keyword evidence="5" id="KW-1185">Reference proteome</keyword>
<dbReference type="SUPFAM" id="SSF53756">
    <property type="entry name" value="UDP-Glycosyltransferase/glycogen phosphorylase"/>
    <property type="match status" value="1"/>
</dbReference>
<dbReference type="PANTHER" id="PTHR46401">
    <property type="entry name" value="GLYCOSYLTRANSFERASE WBBK-RELATED"/>
    <property type="match status" value="1"/>
</dbReference>
<evidence type="ECO:0000256" key="1">
    <source>
        <dbReference type="ARBA" id="ARBA00022679"/>
    </source>
</evidence>
<dbReference type="PANTHER" id="PTHR46401:SF2">
    <property type="entry name" value="GLYCOSYLTRANSFERASE WBBK-RELATED"/>
    <property type="match status" value="1"/>
</dbReference>
<protein>
    <submittedName>
        <fullName evidence="4">Glycosyl transferase family 1</fullName>
    </submittedName>
</protein>
<dbReference type="Pfam" id="PF13439">
    <property type="entry name" value="Glyco_transf_4"/>
    <property type="match status" value="1"/>
</dbReference>
<evidence type="ECO:0000313" key="4">
    <source>
        <dbReference type="EMBL" id="RHX78245.1"/>
    </source>
</evidence>
<dbReference type="Pfam" id="PF00534">
    <property type="entry name" value="Glycos_transf_1"/>
    <property type="match status" value="1"/>
</dbReference>
<dbReference type="Gene3D" id="3.40.50.2000">
    <property type="entry name" value="Glycogen Phosphorylase B"/>
    <property type="match status" value="2"/>
</dbReference>
<dbReference type="Proteomes" id="UP000285569">
    <property type="component" value="Unassembled WGS sequence"/>
</dbReference>
<feature type="domain" description="Glycosyl transferase family 1" evidence="2">
    <location>
        <begin position="209"/>
        <end position="364"/>
    </location>
</feature>
<comment type="caution">
    <text evidence="4">The sequence shown here is derived from an EMBL/GenBank/DDBJ whole genome shotgun (WGS) entry which is preliminary data.</text>
</comment>
<dbReference type="GO" id="GO:0016740">
    <property type="term" value="F:transferase activity"/>
    <property type="evidence" value="ECO:0007669"/>
    <property type="project" value="UniProtKB-KW"/>
</dbReference>
<evidence type="ECO:0000259" key="2">
    <source>
        <dbReference type="Pfam" id="PF00534"/>
    </source>
</evidence>
<reference evidence="4 5" key="2">
    <citation type="journal article" date="2020" name="Int. J. Syst. Evol. Microbiol.">
        <title>Leptospira yasudae sp. nov. and Leptospira stimsonii sp. nov., two new species of the pathogenic group isolated from environmental sources.</title>
        <authorList>
            <person name="Casanovas-Massana A."/>
            <person name="Hamond C."/>
            <person name="Santos L.A."/>
            <person name="de Oliveira D."/>
            <person name="Hacker K.P."/>
            <person name="Balassiano I."/>
            <person name="Costa F."/>
            <person name="Medeiros M.A."/>
            <person name="Reis M.G."/>
            <person name="Ko A.I."/>
            <person name="Wunder E.A."/>
        </authorList>
    </citation>
    <scope>NUCLEOTIDE SEQUENCE [LARGE SCALE GENOMIC DNA]</scope>
    <source>
        <strain evidence="4 5">B21</strain>
    </source>
</reference>
<gene>
    <name evidence="4" type="ORF">DLM77_17580</name>
</gene>
<dbReference type="EMBL" id="QHCR01000008">
    <property type="protein sequence ID" value="RHX78245.1"/>
    <property type="molecule type" value="Genomic_DNA"/>
</dbReference>
<evidence type="ECO:0000259" key="3">
    <source>
        <dbReference type="Pfam" id="PF13439"/>
    </source>
</evidence>
<name>A0ABX9LZ67_9LEPT</name>
<organism evidence="4 5">
    <name type="scientific">Leptospira yasudae</name>
    <dbReference type="NCBI Taxonomy" id="2202201"/>
    <lineage>
        <taxon>Bacteria</taxon>
        <taxon>Pseudomonadati</taxon>
        <taxon>Spirochaetota</taxon>
        <taxon>Spirochaetia</taxon>
        <taxon>Leptospirales</taxon>
        <taxon>Leptospiraceae</taxon>
        <taxon>Leptospira</taxon>
    </lineage>
</organism>
<dbReference type="InterPro" id="IPR028098">
    <property type="entry name" value="Glyco_trans_4-like_N"/>
</dbReference>
<sequence length="393" mass="46006">MKILYDHQIFSMQNYGGISRYFYEIMTRIRRTPGMELEHSVLYSSNEYLKDRELFPLEKKYGFNDFLPSIRFRGMYRIFRFLQYLGLIPFPERKMNCLIENKIKHLDFDVFHPTYYSPYFLKSLSKRKKPFVLTVYDLIHEKFPQYFSDAKEVIQNKKSLIEKADLIIAISESTKRDLLTFYNISENKVKVVHLGASLAENSFIESIAVSSDRYILFTGNRAHYKNFIFFLRSISSLFQRFTDVFLYCAGGGSFTSEEVSIFEELNLENRIRHISFEKDEELATYYKNALLFVFPSQYEGFGIPLLEAFSCGCPVACSDTSSFPEVAGDAAFYFNPNDSESIYNSVSEAIENEDLRKQKISNGKIQIQKFSWNRAAVETLQFYYDVIKECSTN</sequence>
<proteinExistence type="predicted"/>
<evidence type="ECO:0000313" key="5">
    <source>
        <dbReference type="Proteomes" id="UP000285569"/>
    </source>
</evidence>
<accession>A0ABX9LZ67</accession>